<feature type="transmembrane region" description="Helical" evidence="1">
    <location>
        <begin position="138"/>
        <end position="162"/>
    </location>
</feature>
<dbReference type="AlphaFoldDB" id="A0A098TKY5"/>
<reference evidence="2 3" key="1">
    <citation type="journal article" date="2014" name="Mol. Ecol.">
        <title>Evolution of Synechococcus.</title>
        <authorList>
            <person name="Dvorak P."/>
            <person name="Casamatta D."/>
            <person name="Hasler P."/>
            <person name="Poulickova A."/>
            <person name="Ondrej V."/>
            <person name="Sanges R."/>
        </authorList>
    </citation>
    <scope>NUCLEOTIDE SEQUENCE [LARGE SCALE GENOMIC DNA]</scope>
    <source>
        <strain evidence="2 3">CAUP A 1101</strain>
    </source>
</reference>
<accession>A0A098TKY5</accession>
<dbReference type="SUPFAM" id="SSF82866">
    <property type="entry name" value="Multidrug efflux transporter AcrB transmembrane domain"/>
    <property type="match status" value="1"/>
</dbReference>
<dbReference type="PRINTS" id="PR00702">
    <property type="entry name" value="ACRIFLAVINRP"/>
</dbReference>
<dbReference type="EMBL" id="JJML01000025">
    <property type="protein sequence ID" value="KGF72507.1"/>
    <property type="molecule type" value="Genomic_DNA"/>
</dbReference>
<gene>
    <name evidence="2" type="ORF">DO97_08115</name>
</gene>
<evidence type="ECO:0008006" key="4">
    <source>
        <dbReference type="Google" id="ProtNLM"/>
    </source>
</evidence>
<dbReference type="STRING" id="1497020.DO97_08115"/>
<feature type="transmembrane region" description="Helical" evidence="1">
    <location>
        <begin position="208"/>
        <end position="227"/>
    </location>
</feature>
<organism evidence="2 3">
    <name type="scientific">Neosynechococcus sphagnicola sy1</name>
    <dbReference type="NCBI Taxonomy" id="1497020"/>
    <lineage>
        <taxon>Bacteria</taxon>
        <taxon>Bacillati</taxon>
        <taxon>Cyanobacteriota</taxon>
        <taxon>Cyanophyceae</taxon>
        <taxon>Neosynechococcales</taxon>
        <taxon>Neosynechococcaceae</taxon>
        <taxon>Neosynechococcus</taxon>
    </lineage>
</organism>
<protein>
    <recommendedName>
        <fullName evidence="4">SSD domain-containing protein</fullName>
    </recommendedName>
</protein>
<dbReference type="GO" id="GO:0005886">
    <property type="term" value="C:plasma membrane"/>
    <property type="evidence" value="ECO:0007669"/>
    <property type="project" value="TreeGrafter"/>
</dbReference>
<keyword evidence="1" id="KW-0812">Transmembrane</keyword>
<dbReference type="Gene3D" id="1.20.1640.10">
    <property type="entry name" value="Multidrug efflux transporter AcrB transmembrane domain"/>
    <property type="match status" value="2"/>
</dbReference>
<dbReference type="PANTHER" id="PTHR32063:SF11">
    <property type="entry name" value="CATION OR DRUG EFFLUX SYSTEM PROTEIN"/>
    <property type="match status" value="1"/>
</dbReference>
<keyword evidence="1" id="KW-0472">Membrane</keyword>
<feature type="transmembrane region" description="Helical" evidence="1">
    <location>
        <begin position="6"/>
        <end position="25"/>
    </location>
</feature>
<dbReference type="Gene3D" id="3.30.70.1430">
    <property type="entry name" value="Multidrug efflux transporter AcrB pore domain"/>
    <property type="match status" value="1"/>
</dbReference>
<dbReference type="SUPFAM" id="SSF82693">
    <property type="entry name" value="Multidrug efflux transporter AcrB pore domain, PN1, PN2, PC1 and PC2 subdomains"/>
    <property type="match status" value="1"/>
</dbReference>
<dbReference type="Pfam" id="PF00873">
    <property type="entry name" value="ACR_tran"/>
    <property type="match status" value="1"/>
</dbReference>
<keyword evidence="3" id="KW-1185">Reference proteome</keyword>
<dbReference type="PANTHER" id="PTHR32063">
    <property type="match status" value="1"/>
</dbReference>
<proteinExistence type="predicted"/>
<sequence length="364" mass="39525">MAIQDVVSNTFQAIAMAVLTILIFLQDWRSTLIPTLSMPIAMLGSLSVILGLGFELNLLTLFGIILAIGTVTDDAVVIVESIKVKLEEGARPLQAALDSMRELSGATIASALTQLAVFLPVCFFPGTTGIVYRQFAVTLSAAIVFSTFNALTLSPTLGALLLRPPGQANTIIDRGVNFLFGWLFRGFNVVFGAIEGFYGWLIEKLTQMRLLVMVIFIGGLLATVFMYQQVPSGFIPEEDQGYAFVIGQSPPDVSLSYTRNEVAKVNQILQDFPEIKSNLGIAGYGFDGNGYNQYLVFLNFQPWEDRPAPGQTAFGVLRRLNARLRKEITGSRPVAVNAPPVDGLSTTGGFEFQLQNRGGCPLKP</sequence>
<feature type="transmembrane region" description="Helical" evidence="1">
    <location>
        <begin position="103"/>
        <end position="126"/>
    </location>
</feature>
<dbReference type="Proteomes" id="UP000030170">
    <property type="component" value="Unassembled WGS sequence"/>
</dbReference>
<dbReference type="Gene3D" id="3.30.70.1440">
    <property type="entry name" value="Multidrug efflux transporter AcrB pore domain"/>
    <property type="match status" value="1"/>
</dbReference>
<comment type="caution">
    <text evidence="2">The sequence shown here is derived from an EMBL/GenBank/DDBJ whole genome shotgun (WGS) entry which is preliminary data.</text>
</comment>
<keyword evidence="1" id="KW-1133">Transmembrane helix</keyword>
<dbReference type="GO" id="GO:0042910">
    <property type="term" value="F:xenobiotic transmembrane transporter activity"/>
    <property type="evidence" value="ECO:0007669"/>
    <property type="project" value="TreeGrafter"/>
</dbReference>
<evidence type="ECO:0000313" key="3">
    <source>
        <dbReference type="Proteomes" id="UP000030170"/>
    </source>
</evidence>
<name>A0A098TKY5_9CYAN</name>
<evidence type="ECO:0000256" key="1">
    <source>
        <dbReference type="SAM" id="Phobius"/>
    </source>
</evidence>
<dbReference type="InterPro" id="IPR001036">
    <property type="entry name" value="Acrflvin-R"/>
</dbReference>
<evidence type="ECO:0000313" key="2">
    <source>
        <dbReference type="EMBL" id="KGF72507.1"/>
    </source>
</evidence>
<feature type="transmembrane region" description="Helical" evidence="1">
    <location>
        <begin position="182"/>
        <end position="202"/>
    </location>
</feature>